<evidence type="ECO:0000256" key="3">
    <source>
        <dbReference type="SAM" id="Coils"/>
    </source>
</evidence>
<evidence type="ECO:0000313" key="5">
    <source>
        <dbReference type="EMBL" id="MCP9199304.1"/>
    </source>
</evidence>
<name>A0A9X2KWF9_9FLAO</name>
<dbReference type="GO" id="GO:0005829">
    <property type="term" value="C:cytosol"/>
    <property type="evidence" value="ECO:0007669"/>
    <property type="project" value="TreeGrafter"/>
</dbReference>
<keyword evidence="6" id="KW-1185">Reference proteome</keyword>
<proteinExistence type="inferred from homology"/>
<accession>A0A9X2KWF9</accession>
<comment type="caution">
    <text evidence="5">The sequence shown here is derived from an EMBL/GenBank/DDBJ whole genome shotgun (WGS) entry which is preliminary data.</text>
</comment>
<evidence type="ECO:0000256" key="2">
    <source>
        <dbReference type="ARBA" id="ARBA00022729"/>
    </source>
</evidence>
<dbReference type="SUPFAM" id="SSF111384">
    <property type="entry name" value="OmpH-like"/>
    <property type="match status" value="1"/>
</dbReference>
<protein>
    <submittedName>
        <fullName evidence="5">OmpH family outer membrane protein</fullName>
    </submittedName>
</protein>
<sequence length="186" mass="21334">MIKRFIGIAALAVVMVSCNEQKTAYVDTTKIIQEYKEMKEVEAEFTTKSDSVRQRLDAVAREFQQEVQQYQSQMNSMSESARQEKEGELMQKQQMLQQQQQMVSNQLREESAAVMDSMVTKVKDFVKAYGEENNYTYIFGSNESANIMYAKEGLDITDEILSEMNEEYGGTKTEVSEEAEETATEE</sequence>
<dbReference type="GO" id="GO:0051082">
    <property type="term" value="F:unfolded protein binding"/>
    <property type="evidence" value="ECO:0007669"/>
    <property type="project" value="InterPro"/>
</dbReference>
<evidence type="ECO:0000256" key="1">
    <source>
        <dbReference type="ARBA" id="ARBA00009091"/>
    </source>
</evidence>
<gene>
    <name evidence="5" type="ORF">MKO06_05265</name>
</gene>
<dbReference type="PANTHER" id="PTHR35089:SF1">
    <property type="entry name" value="CHAPERONE PROTEIN SKP"/>
    <property type="match status" value="1"/>
</dbReference>
<organism evidence="5 6">
    <name type="scientific">Christiangramia oceanisediminis</name>
    <dbReference type="NCBI Taxonomy" id="2920386"/>
    <lineage>
        <taxon>Bacteria</taxon>
        <taxon>Pseudomonadati</taxon>
        <taxon>Bacteroidota</taxon>
        <taxon>Flavobacteriia</taxon>
        <taxon>Flavobacteriales</taxon>
        <taxon>Flavobacteriaceae</taxon>
        <taxon>Christiangramia</taxon>
    </lineage>
</organism>
<keyword evidence="2" id="KW-0732">Signal</keyword>
<feature type="region of interest" description="Disordered" evidence="4">
    <location>
        <begin position="166"/>
        <end position="186"/>
    </location>
</feature>
<dbReference type="EMBL" id="JANCNS010000001">
    <property type="protein sequence ID" value="MCP9199304.1"/>
    <property type="molecule type" value="Genomic_DNA"/>
</dbReference>
<comment type="similarity">
    <text evidence="1">Belongs to the Skp family.</text>
</comment>
<dbReference type="RefSeq" id="WP_241549609.1">
    <property type="nucleotide sequence ID" value="NZ_JANCNS010000001.1"/>
</dbReference>
<evidence type="ECO:0000313" key="6">
    <source>
        <dbReference type="Proteomes" id="UP001155280"/>
    </source>
</evidence>
<feature type="compositionally biased region" description="Acidic residues" evidence="4">
    <location>
        <begin position="176"/>
        <end position="186"/>
    </location>
</feature>
<dbReference type="Gene3D" id="3.30.910.20">
    <property type="entry name" value="Skp domain"/>
    <property type="match status" value="1"/>
</dbReference>
<dbReference type="AlphaFoldDB" id="A0A9X2KWF9"/>
<dbReference type="SMART" id="SM00935">
    <property type="entry name" value="OmpH"/>
    <property type="match status" value="1"/>
</dbReference>
<dbReference type="PROSITE" id="PS51257">
    <property type="entry name" value="PROKAR_LIPOPROTEIN"/>
    <property type="match status" value="1"/>
</dbReference>
<reference evidence="5" key="1">
    <citation type="submission" date="2022-07" db="EMBL/GenBank/DDBJ databases">
        <title>Gramela sediminis sp. nov., isolated from deep-sea sediment of the Indian Ocean.</title>
        <authorList>
            <person name="Shi H."/>
        </authorList>
    </citation>
    <scope>NUCLEOTIDE SEQUENCE</scope>
    <source>
        <strain evidence="5">GC03-9</strain>
    </source>
</reference>
<dbReference type="Pfam" id="PF03938">
    <property type="entry name" value="OmpH"/>
    <property type="match status" value="1"/>
</dbReference>
<evidence type="ECO:0000256" key="4">
    <source>
        <dbReference type="SAM" id="MobiDB-lite"/>
    </source>
</evidence>
<keyword evidence="3" id="KW-0175">Coiled coil</keyword>
<dbReference type="PANTHER" id="PTHR35089">
    <property type="entry name" value="CHAPERONE PROTEIN SKP"/>
    <property type="match status" value="1"/>
</dbReference>
<dbReference type="GO" id="GO:0050821">
    <property type="term" value="P:protein stabilization"/>
    <property type="evidence" value="ECO:0007669"/>
    <property type="project" value="TreeGrafter"/>
</dbReference>
<feature type="coiled-coil region" evidence="3">
    <location>
        <begin position="53"/>
        <end position="102"/>
    </location>
</feature>
<dbReference type="InterPro" id="IPR024930">
    <property type="entry name" value="Skp_dom_sf"/>
</dbReference>
<dbReference type="Proteomes" id="UP001155280">
    <property type="component" value="Unassembled WGS sequence"/>
</dbReference>
<dbReference type="InterPro" id="IPR005632">
    <property type="entry name" value="Chaperone_Skp"/>
</dbReference>